<name>A0AAV4UDP2_CAEEX</name>
<protein>
    <recommendedName>
        <fullName evidence="3">Maturase K</fullName>
    </recommendedName>
</protein>
<dbReference type="Proteomes" id="UP001054945">
    <property type="component" value="Unassembled WGS sequence"/>
</dbReference>
<reference evidence="1 2" key="1">
    <citation type="submission" date="2021-06" db="EMBL/GenBank/DDBJ databases">
        <title>Caerostris extrusa draft genome.</title>
        <authorList>
            <person name="Kono N."/>
            <person name="Arakawa K."/>
        </authorList>
    </citation>
    <scope>NUCLEOTIDE SEQUENCE [LARGE SCALE GENOMIC DNA]</scope>
</reference>
<evidence type="ECO:0008006" key="3">
    <source>
        <dbReference type="Google" id="ProtNLM"/>
    </source>
</evidence>
<evidence type="ECO:0000313" key="1">
    <source>
        <dbReference type="EMBL" id="GIY55945.1"/>
    </source>
</evidence>
<gene>
    <name evidence="1" type="ORF">CEXT_773631</name>
</gene>
<organism evidence="1 2">
    <name type="scientific">Caerostris extrusa</name>
    <name type="common">Bark spider</name>
    <name type="synonym">Caerostris bankana</name>
    <dbReference type="NCBI Taxonomy" id="172846"/>
    <lineage>
        <taxon>Eukaryota</taxon>
        <taxon>Metazoa</taxon>
        <taxon>Ecdysozoa</taxon>
        <taxon>Arthropoda</taxon>
        <taxon>Chelicerata</taxon>
        <taxon>Arachnida</taxon>
        <taxon>Araneae</taxon>
        <taxon>Araneomorphae</taxon>
        <taxon>Entelegynae</taxon>
        <taxon>Araneoidea</taxon>
        <taxon>Araneidae</taxon>
        <taxon>Caerostris</taxon>
    </lineage>
</organism>
<keyword evidence="2" id="KW-1185">Reference proteome</keyword>
<comment type="caution">
    <text evidence="1">The sequence shown here is derived from an EMBL/GenBank/DDBJ whole genome shotgun (WGS) entry which is preliminary data.</text>
</comment>
<proteinExistence type="predicted"/>
<sequence length="153" mass="17982">MMSQTPKHGPIKRFFEEHLTLIDHWPPFRIAQQILLVQSAQSISESIEMTIAITVTVWTQVANLRWLEDFDRVNHLRFSLRFYYTLHYVNHSIFPLKPEVVSQFFRFNRTRSNASGPEVPEVITFSYRVNITPLVFGCYRTLLFHKIGIAQGL</sequence>
<dbReference type="AlphaFoldDB" id="A0AAV4UDP2"/>
<accession>A0AAV4UDP2</accession>
<evidence type="ECO:0000313" key="2">
    <source>
        <dbReference type="Proteomes" id="UP001054945"/>
    </source>
</evidence>
<dbReference type="EMBL" id="BPLR01012702">
    <property type="protein sequence ID" value="GIY55945.1"/>
    <property type="molecule type" value="Genomic_DNA"/>
</dbReference>